<proteinExistence type="predicted"/>
<dbReference type="AlphaFoldDB" id="A0A7I7T3D8"/>
<sequence>MIYYTYRAEWSDEYCQYVGLCLEFKGRYALALTPHEAIERVELLVAKELEELADLGMDPPPSLTDHRYSGNFAVRTSRVLHERLIVEAAEQGVSLNQWVSYKLAGRPVPNPLDELFL</sequence>
<evidence type="ECO:0000313" key="1">
    <source>
        <dbReference type="EMBL" id="BBY62705.1"/>
    </source>
</evidence>
<dbReference type="EMBL" id="AP022596">
    <property type="protein sequence ID" value="BBY62705.1"/>
    <property type="molecule type" value="Genomic_DNA"/>
</dbReference>
<name>A0A7I7T3D8_9MYCO</name>
<dbReference type="KEGG" id="mhev:MHEL_09480"/>
<gene>
    <name evidence="1" type="ORF">MHEL_09480</name>
</gene>
<keyword evidence="2" id="KW-1185">Reference proteome</keyword>
<dbReference type="InterPro" id="IPR010985">
    <property type="entry name" value="Ribbon_hlx_hlx"/>
</dbReference>
<accession>A0A7I7T3D8</accession>
<dbReference type="InterPro" id="IPR035069">
    <property type="entry name" value="TTHA1013/TTHA0281-like"/>
</dbReference>
<dbReference type="RefSeq" id="WP_163746476.1">
    <property type="nucleotide sequence ID" value="NZ_AP022596.1"/>
</dbReference>
<dbReference type="GO" id="GO:0006355">
    <property type="term" value="P:regulation of DNA-templated transcription"/>
    <property type="evidence" value="ECO:0007669"/>
    <property type="project" value="InterPro"/>
</dbReference>
<evidence type="ECO:0000313" key="2">
    <source>
        <dbReference type="Proteomes" id="UP000467148"/>
    </source>
</evidence>
<dbReference type="InterPro" id="IPR008651">
    <property type="entry name" value="Uncharacterised_HicB"/>
</dbReference>
<dbReference type="SUPFAM" id="SSF47598">
    <property type="entry name" value="Ribbon-helix-helix"/>
    <property type="match status" value="1"/>
</dbReference>
<reference evidence="1 2" key="1">
    <citation type="journal article" date="2019" name="Emerg. Microbes Infect.">
        <title>Comprehensive subspecies identification of 175 nontuberculous mycobacteria species based on 7547 genomic profiles.</title>
        <authorList>
            <person name="Matsumoto Y."/>
            <person name="Kinjo T."/>
            <person name="Motooka D."/>
            <person name="Nabeya D."/>
            <person name="Jung N."/>
            <person name="Uechi K."/>
            <person name="Horii T."/>
            <person name="Iida T."/>
            <person name="Fujita J."/>
            <person name="Nakamura S."/>
        </authorList>
    </citation>
    <scope>NUCLEOTIDE SEQUENCE [LARGE SCALE GENOMIC DNA]</scope>
    <source>
        <strain evidence="1 2">JCM 30396</strain>
    </source>
</reference>
<organism evidence="1 2">
    <name type="scientific">Mycolicibacterium helvum</name>
    <dbReference type="NCBI Taxonomy" id="1534349"/>
    <lineage>
        <taxon>Bacteria</taxon>
        <taxon>Bacillati</taxon>
        <taxon>Actinomycetota</taxon>
        <taxon>Actinomycetes</taxon>
        <taxon>Mycobacteriales</taxon>
        <taxon>Mycobacteriaceae</taxon>
        <taxon>Mycolicibacterium</taxon>
    </lineage>
</organism>
<dbReference type="Proteomes" id="UP000467148">
    <property type="component" value="Chromosome"/>
</dbReference>
<dbReference type="Pfam" id="PF05534">
    <property type="entry name" value="HicB"/>
    <property type="match status" value="1"/>
</dbReference>
<protein>
    <submittedName>
        <fullName evidence="1">Antitoxin HicB</fullName>
    </submittedName>
</protein>
<dbReference type="SUPFAM" id="SSF143100">
    <property type="entry name" value="TTHA1013/TTHA0281-like"/>
    <property type="match status" value="1"/>
</dbReference>